<dbReference type="AlphaFoldDB" id="A0A369T6L9"/>
<dbReference type="PANTHER" id="PTHR13812">
    <property type="entry name" value="KETIMINE REDUCTASE MU-CRYSTALLIN"/>
    <property type="match status" value="1"/>
</dbReference>
<dbReference type="EMBL" id="QPMH01000017">
    <property type="protein sequence ID" value="RDD60971.1"/>
    <property type="molecule type" value="Genomic_DNA"/>
</dbReference>
<gene>
    <name evidence="2" type="ORF">DRB17_15400</name>
</gene>
<dbReference type="NCBIfam" id="NF004793">
    <property type="entry name" value="PRK06141.1"/>
    <property type="match status" value="1"/>
</dbReference>
<comment type="caution">
    <text evidence="2">The sequence shown here is derived from an EMBL/GenBank/DDBJ whole genome shotgun (WGS) entry which is preliminary data.</text>
</comment>
<dbReference type="GO" id="GO:0005737">
    <property type="term" value="C:cytoplasm"/>
    <property type="evidence" value="ECO:0007669"/>
    <property type="project" value="TreeGrafter"/>
</dbReference>
<dbReference type="Gene3D" id="3.40.50.720">
    <property type="entry name" value="NAD(P)-binding Rossmann-like Domain"/>
    <property type="match status" value="1"/>
</dbReference>
<sequence>MRILSPEEVGAALDYPRLVEALRDAFREGLEAPTRHHHTVPSNAGPDGTLLLMPAWQVDTYIGVKVATVFPANPERGLPSVLANYLLNDGKTGEPLALVAGQPMTNRRTAAASALAADYLARKDASRLLMVGTGAMVPELVDAHASVRPIEEVRIWGRTPEKAQAMAAQLQDRGFRAAPVESLEEGVAWAQVISCATMSAEPLVLGEWLQPGQHVDLVGAFKPTMRETDDACVRTAELFCDTFDGALSEGGDIVQPLNAGVITREDIKADFSMLTRGQHPGRERAEQITLFKSTGAAVEDLAAAILAYETAVEG</sequence>
<dbReference type="InterPro" id="IPR036291">
    <property type="entry name" value="NAD(P)-bd_dom_sf"/>
</dbReference>
<dbReference type="Gene3D" id="3.30.1780.10">
    <property type="entry name" value="ornithine cyclodeaminase, domain 1"/>
    <property type="match status" value="1"/>
</dbReference>
<evidence type="ECO:0000313" key="3">
    <source>
        <dbReference type="Proteomes" id="UP000253941"/>
    </source>
</evidence>
<keyword evidence="3" id="KW-1185">Reference proteome</keyword>
<dbReference type="InterPro" id="IPR023401">
    <property type="entry name" value="ODC_N"/>
</dbReference>
<dbReference type="GO" id="GO:0019752">
    <property type="term" value="P:carboxylic acid metabolic process"/>
    <property type="evidence" value="ECO:0007669"/>
    <property type="project" value="UniProtKB-ARBA"/>
</dbReference>
<dbReference type="SUPFAM" id="SSF51735">
    <property type="entry name" value="NAD(P)-binding Rossmann-fold domains"/>
    <property type="match status" value="1"/>
</dbReference>
<dbReference type="Pfam" id="PF02423">
    <property type="entry name" value="OCD_Mu_crystall"/>
    <property type="match status" value="1"/>
</dbReference>
<reference evidence="2 3" key="1">
    <citation type="submission" date="2018-07" db="EMBL/GenBank/DDBJ databases">
        <title>Venubactetium sediminum gen. nov., sp. nov., isolated from a marine solar saltern.</title>
        <authorList>
            <person name="Wang S."/>
        </authorList>
    </citation>
    <scope>NUCLEOTIDE SEQUENCE [LARGE SCALE GENOMIC DNA]</scope>
    <source>
        <strain evidence="2 3">WD2A32</strain>
    </source>
</reference>
<dbReference type="RefSeq" id="WP_114583110.1">
    <property type="nucleotide sequence ID" value="NZ_QPMH01000017.1"/>
</dbReference>
<proteinExistence type="inferred from homology"/>
<name>A0A369T6L9_9PROT</name>
<dbReference type="GO" id="GO:0016491">
    <property type="term" value="F:oxidoreductase activity"/>
    <property type="evidence" value="ECO:0007669"/>
    <property type="project" value="UniProtKB-ARBA"/>
</dbReference>
<dbReference type="PANTHER" id="PTHR13812:SF19">
    <property type="entry name" value="KETIMINE REDUCTASE MU-CRYSTALLIN"/>
    <property type="match status" value="1"/>
</dbReference>
<dbReference type="InterPro" id="IPR003462">
    <property type="entry name" value="ODC_Mu_crystall"/>
</dbReference>
<dbReference type="FunFam" id="3.40.50.720:FF:000311">
    <property type="entry name" value="Ornithine cyclodeaminase"/>
    <property type="match status" value="1"/>
</dbReference>
<evidence type="ECO:0000313" key="2">
    <source>
        <dbReference type="EMBL" id="RDD60971.1"/>
    </source>
</evidence>
<organism evidence="2 3">
    <name type="scientific">Ferruginivarius sediminum</name>
    <dbReference type="NCBI Taxonomy" id="2661937"/>
    <lineage>
        <taxon>Bacteria</taxon>
        <taxon>Pseudomonadati</taxon>
        <taxon>Pseudomonadota</taxon>
        <taxon>Alphaproteobacteria</taxon>
        <taxon>Rhodospirillales</taxon>
        <taxon>Rhodospirillaceae</taxon>
        <taxon>Ferruginivarius</taxon>
    </lineage>
</organism>
<comment type="similarity">
    <text evidence="1">Belongs to the ornithine cyclodeaminase/mu-crystallin family.</text>
</comment>
<evidence type="ECO:0000256" key="1">
    <source>
        <dbReference type="ARBA" id="ARBA00008903"/>
    </source>
</evidence>
<dbReference type="PIRSF" id="PIRSF001439">
    <property type="entry name" value="CryM"/>
    <property type="match status" value="1"/>
</dbReference>
<accession>A0A369T6L9</accession>
<dbReference type="Proteomes" id="UP000253941">
    <property type="component" value="Unassembled WGS sequence"/>
</dbReference>
<protein>
    <submittedName>
        <fullName evidence="2">Ornithine cyclodeaminase family protein</fullName>
    </submittedName>
</protein>